<proteinExistence type="inferred from homology"/>
<dbReference type="InterPro" id="IPR002018">
    <property type="entry name" value="CarbesteraseB"/>
</dbReference>
<evidence type="ECO:0000313" key="7">
    <source>
        <dbReference type="Proteomes" id="UP001608902"/>
    </source>
</evidence>
<dbReference type="PANTHER" id="PTHR44590">
    <property type="entry name" value="CARBOXYLIC ESTER HYDROLASE-RELATED"/>
    <property type="match status" value="1"/>
</dbReference>
<comment type="similarity">
    <text evidence="1 4">Belongs to the type-B carboxylesterase/lipase family.</text>
</comment>
<keyword evidence="4" id="KW-0732">Signal</keyword>
<dbReference type="EMBL" id="JBGFUD010000104">
    <property type="protein sequence ID" value="MFH4973670.1"/>
    <property type="molecule type" value="Genomic_DNA"/>
</dbReference>
<feature type="chain" id="PRO_5044532066" description="Carboxylic ester hydrolase" evidence="4">
    <location>
        <begin position="27"/>
        <end position="576"/>
    </location>
</feature>
<feature type="domain" description="Carboxylesterase type B" evidence="5">
    <location>
        <begin position="30"/>
        <end position="551"/>
    </location>
</feature>
<dbReference type="AlphaFoldDB" id="A0ABD6E204"/>
<reference evidence="6 7" key="1">
    <citation type="submission" date="2024-08" db="EMBL/GenBank/DDBJ databases">
        <title>Gnathostoma spinigerum genome.</title>
        <authorList>
            <person name="Gonzalez-Bertolin B."/>
            <person name="Monzon S."/>
            <person name="Zaballos A."/>
            <person name="Jimenez P."/>
            <person name="Dekumyoy P."/>
            <person name="Varona S."/>
            <person name="Cuesta I."/>
            <person name="Sumanam S."/>
            <person name="Adisakwattana P."/>
            <person name="Gasser R.B."/>
            <person name="Hernandez-Gonzalez A."/>
            <person name="Young N.D."/>
            <person name="Perteguer M.J."/>
        </authorList>
    </citation>
    <scope>NUCLEOTIDE SEQUENCE [LARGE SCALE GENOMIC DNA]</scope>
    <source>
        <strain evidence="6">AL3</strain>
        <tissue evidence="6">Liver</tissue>
    </source>
</reference>
<feature type="signal peptide" evidence="4">
    <location>
        <begin position="1"/>
        <end position="26"/>
    </location>
</feature>
<evidence type="ECO:0000256" key="4">
    <source>
        <dbReference type="RuleBase" id="RU361235"/>
    </source>
</evidence>
<dbReference type="InterPro" id="IPR029058">
    <property type="entry name" value="AB_hydrolase_fold"/>
</dbReference>
<evidence type="ECO:0000259" key="5">
    <source>
        <dbReference type="Pfam" id="PF00135"/>
    </source>
</evidence>
<evidence type="ECO:0000256" key="3">
    <source>
        <dbReference type="ARBA" id="ARBA00022801"/>
    </source>
</evidence>
<dbReference type="Gene3D" id="3.40.50.1820">
    <property type="entry name" value="alpha/beta hydrolase"/>
    <property type="match status" value="1"/>
</dbReference>
<dbReference type="PANTHER" id="PTHR44590:SF3">
    <property type="entry name" value="CARBOXYLESTERASE TYPE B DOMAIN-CONTAINING PROTEIN"/>
    <property type="match status" value="1"/>
</dbReference>
<evidence type="ECO:0000313" key="6">
    <source>
        <dbReference type="EMBL" id="MFH4973670.1"/>
    </source>
</evidence>
<dbReference type="Pfam" id="PF00135">
    <property type="entry name" value="COesterase"/>
    <property type="match status" value="1"/>
</dbReference>
<accession>A0ABD6E204</accession>
<evidence type="ECO:0000256" key="1">
    <source>
        <dbReference type="ARBA" id="ARBA00005964"/>
    </source>
</evidence>
<keyword evidence="3 4" id="KW-0378">Hydrolase</keyword>
<organism evidence="6 7">
    <name type="scientific">Gnathostoma spinigerum</name>
    <dbReference type="NCBI Taxonomy" id="75299"/>
    <lineage>
        <taxon>Eukaryota</taxon>
        <taxon>Metazoa</taxon>
        <taxon>Ecdysozoa</taxon>
        <taxon>Nematoda</taxon>
        <taxon>Chromadorea</taxon>
        <taxon>Rhabditida</taxon>
        <taxon>Spirurina</taxon>
        <taxon>Gnathostomatomorpha</taxon>
        <taxon>Gnathostomatoidea</taxon>
        <taxon>Gnathostomatidae</taxon>
        <taxon>Gnathostoma</taxon>
    </lineage>
</organism>
<name>A0ABD6E204_9BILA</name>
<evidence type="ECO:0000256" key="2">
    <source>
        <dbReference type="ARBA" id="ARBA00022487"/>
    </source>
</evidence>
<dbReference type="GO" id="GO:0052689">
    <property type="term" value="F:carboxylic ester hydrolase activity"/>
    <property type="evidence" value="ECO:0007669"/>
    <property type="project" value="UniProtKB-KW"/>
</dbReference>
<comment type="caution">
    <text evidence="6">The sequence shown here is derived from an EMBL/GenBank/DDBJ whole genome shotgun (WGS) entry which is preliminary data.</text>
</comment>
<dbReference type="InterPro" id="IPR019826">
    <property type="entry name" value="Carboxylesterase_B_AS"/>
</dbReference>
<gene>
    <name evidence="6" type="ORF">AB6A40_000379</name>
</gene>
<dbReference type="EC" id="3.1.1.-" evidence="4"/>
<dbReference type="InterPro" id="IPR019819">
    <property type="entry name" value="Carboxylesterase_B_CS"/>
</dbReference>
<dbReference type="PROSITE" id="PS00941">
    <property type="entry name" value="CARBOXYLESTERASE_B_2"/>
    <property type="match status" value="1"/>
</dbReference>
<keyword evidence="2" id="KW-0719">Serine esterase</keyword>
<keyword evidence="7" id="KW-1185">Reference proteome</keyword>
<dbReference type="Proteomes" id="UP001608902">
    <property type="component" value="Unassembled WGS sequence"/>
</dbReference>
<protein>
    <recommendedName>
        <fullName evidence="4">Carboxylic ester hydrolase</fullName>
        <ecNumber evidence="4">3.1.1.-</ecNumber>
    </recommendedName>
</protein>
<dbReference type="SUPFAM" id="SSF53474">
    <property type="entry name" value="alpha/beta-Hydrolases"/>
    <property type="match status" value="1"/>
</dbReference>
<sequence>MFSGIRFHHGLSFLILSIVSEWSVCTKYAPVVVTKYGKVRGLMVDSDRGNEGASLYLGIPFSQPPVGELRYERPKQPEKWEGIKDVQEFPPSCPPHHRSDIIPPMSEDCLYLSVLTPMQADDYVEKYPVMVWIHGGGFGIGSASMLGYESFVHSFVSKSIVVVLIQYRLGPFGFFTDGSTDIASNLGYWDMTLALQFVHENIAAFGGDPNQITVAGHSAGGAAVGGLCISPHSRDLFQQAIQMSGSPMSLWATSDSSVKGSLEIAEYLNCSTQDSKKLKICMKTKSIYDIMDAVSATGSAPYSADVIKFSPRVDGDFFPRKLDDLIKESPKKPTLMGLAQKESAFFVIQGNCETLVAHIISPAKFDHFAESDIIKVIDEVFAPEEFFGDETKNAREDLYKHFVWRKHPDSNDTRFYLEMYTEIFSDVVFNVPIIREGMLKMENNWPVWFYLIDHFNLATFRPDDPVKGSTHTSEFFYLFNNFTDESAMVDDEARMQKTMVNSLINFIKTGNPSTNSFKWFPISREHPMRNFRFRPDSLMAESFFDENVAFWKSMEKYHYDIIDGKRKETRPKLDEL</sequence>
<dbReference type="PROSITE" id="PS00122">
    <property type="entry name" value="CARBOXYLESTERASE_B_1"/>
    <property type="match status" value="1"/>
</dbReference>